<protein>
    <submittedName>
        <fullName evidence="2">Uncharacterized protein</fullName>
    </submittedName>
</protein>
<sequence length="340" mass="37426">MLGLHAVLLGFSPASSQTLTVYHVNPLHEGVLPIDMDTADLHGDMFFDLKSKTTPIERSSQFNGTRGGDCTNGEVVDTDLVISKLSIDVFGGFGEYGRCNICMEDGIDPFSGLKCTPGQYFCTCGNFRAPYACNDQRAVGREELSSAFGNFTICTWDVWVKAPWACWGWPVVRLTGGTWYSTTRAGWCDAPGADPATCTWRARVEKIVNKSCSDDIIYSAVEAYDAERDGCFARCPSHQRGQARNTSATCWIYCFYATVLGERTLVPGEHSDGMPLPELEAAFERPFLSEALGGCPSIPPPKSPVTQVPAHRSITRSWAQRRAAMIKRWYGEANSLRLPM</sequence>
<name>A0AB34JQ54_PRYPA</name>
<proteinExistence type="predicted"/>
<evidence type="ECO:0000256" key="1">
    <source>
        <dbReference type="SAM" id="SignalP"/>
    </source>
</evidence>
<evidence type="ECO:0000313" key="3">
    <source>
        <dbReference type="Proteomes" id="UP001515480"/>
    </source>
</evidence>
<dbReference type="EMBL" id="JBGBPQ010000006">
    <property type="protein sequence ID" value="KAL1523213.1"/>
    <property type="molecule type" value="Genomic_DNA"/>
</dbReference>
<evidence type="ECO:0000313" key="2">
    <source>
        <dbReference type="EMBL" id="KAL1523213.1"/>
    </source>
</evidence>
<keyword evidence="1" id="KW-0732">Signal</keyword>
<dbReference type="Proteomes" id="UP001515480">
    <property type="component" value="Unassembled WGS sequence"/>
</dbReference>
<reference evidence="2 3" key="1">
    <citation type="journal article" date="2024" name="Science">
        <title>Giant polyketide synthase enzymes in the biosynthesis of giant marine polyether toxins.</title>
        <authorList>
            <person name="Fallon T.R."/>
            <person name="Shende V.V."/>
            <person name="Wierzbicki I.H."/>
            <person name="Pendleton A.L."/>
            <person name="Watervoot N.F."/>
            <person name="Auber R.P."/>
            <person name="Gonzalez D.J."/>
            <person name="Wisecaver J.H."/>
            <person name="Moore B.S."/>
        </authorList>
    </citation>
    <scope>NUCLEOTIDE SEQUENCE [LARGE SCALE GENOMIC DNA]</scope>
    <source>
        <strain evidence="2 3">12B1</strain>
    </source>
</reference>
<gene>
    <name evidence="2" type="ORF">AB1Y20_018165</name>
</gene>
<accession>A0AB34JQ54</accession>
<feature type="signal peptide" evidence="1">
    <location>
        <begin position="1"/>
        <end position="16"/>
    </location>
</feature>
<keyword evidence="3" id="KW-1185">Reference proteome</keyword>
<feature type="chain" id="PRO_5044230356" evidence="1">
    <location>
        <begin position="17"/>
        <end position="340"/>
    </location>
</feature>
<dbReference type="AlphaFoldDB" id="A0AB34JQ54"/>
<comment type="caution">
    <text evidence="2">The sequence shown here is derived from an EMBL/GenBank/DDBJ whole genome shotgun (WGS) entry which is preliminary data.</text>
</comment>
<organism evidence="2 3">
    <name type="scientific">Prymnesium parvum</name>
    <name type="common">Toxic golden alga</name>
    <dbReference type="NCBI Taxonomy" id="97485"/>
    <lineage>
        <taxon>Eukaryota</taxon>
        <taxon>Haptista</taxon>
        <taxon>Haptophyta</taxon>
        <taxon>Prymnesiophyceae</taxon>
        <taxon>Prymnesiales</taxon>
        <taxon>Prymnesiaceae</taxon>
        <taxon>Prymnesium</taxon>
    </lineage>
</organism>